<dbReference type="EMBL" id="JBDJPC010000009">
    <property type="protein sequence ID" value="KAL1492111.1"/>
    <property type="molecule type" value="Genomic_DNA"/>
</dbReference>
<comment type="subcellular location">
    <subcellularLocation>
        <location evidence="1">Membrane</location>
        <topology evidence="1">Multi-pass membrane protein</topology>
    </subcellularLocation>
</comment>
<keyword evidence="7" id="KW-0325">Glycoprotein</keyword>
<feature type="transmembrane region" description="Helical" evidence="8">
    <location>
        <begin position="393"/>
        <end position="415"/>
    </location>
</feature>
<feature type="transmembrane region" description="Helical" evidence="8">
    <location>
        <begin position="544"/>
        <end position="562"/>
    </location>
</feature>
<feature type="transmembrane region" description="Helical" evidence="8">
    <location>
        <begin position="684"/>
        <end position="703"/>
    </location>
</feature>
<proteinExistence type="inferred from homology"/>
<organism evidence="10 11">
    <name type="scientific">Hypothenemus hampei</name>
    <name type="common">Coffee berry borer</name>
    <dbReference type="NCBI Taxonomy" id="57062"/>
    <lineage>
        <taxon>Eukaryota</taxon>
        <taxon>Metazoa</taxon>
        <taxon>Ecdysozoa</taxon>
        <taxon>Arthropoda</taxon>
        <taxon>Hexapoda</taxon>
        <taxon>Insecta</taxon>
        <taxon>Pterygota</taxon>
        <taxon>Neoptera</taxon>
        <taxon>Endopterygota</taxon>
        <taxon>Coleoptera</taxon>
        <taxon>Polyphaga</taxon>
        <taxon>Cucujiformia</taxon>
        <taxon>Curculionidae</taxon>
        <taxon>Scolytinae</taxon>
        <taxon>Hypothenemus</taxon>
    </lineage>
</organism>
<feature type="transmembrane region" description="Helical" evidence="8">
    <location>
        <begin position="650"/>
        <end position="672"/>
    </location>
</feature>
<feature type="signal peptide" evidence="9">
    <location>
        <begin position="1"/>
        <end position="16"/>
    </location>
</feature>
<accession>A0ABD1EBT1</accession>
<comment type="similarity">
    <text evidence="2">Belongs to the SID1 family.</text>
</comment>
<dbReference type="Pfam" id="PF13965">
    <property type="entry name" value="SID-1_RNA_chan"/>
    <property type="match status" value="1"/>
</dbReference>
<name>A0ABD1EBT1_HYPHA</name>
<evidence type="ECO:0008006" key="12">
    <source>
        <dbReference type="Google" id="ProtNLM"/>
    </source>
</evidence>
<evidence type="ECO:0000313" key="10">
    <source>
        <dbReference type="EMBL" id="KAL1492111.1"/>
    </source>
</evidence>
<feature type="transmembrane region" description="Helical" evidence="8">
    <location>
        <begin position="568"/>
        <end position="589"/>
    </location>
</feature>
<gene>
    <name evidence="10" type="ORF">ABEB36_012602</name>
</gene>
<dbReference type="AlphaFoldDB" id="A0ABD1EBT1"/>
<feature type="transmembrane region" description="Helical" evidence="8">
    <location>
        <begin position="734"/>
        <end position="753"/>
    </location>
</feature>
<keyword evidence="5 8" id="KW-1133">Transmembrane helix</keyword>
<evidence type="ECO:0000256" key="5">
    <source>
        <dbReference type="ARBA" id="ARBA00022989"/>
    </source>
</evidence>
<evidence type="ECO:0000256" key="4">
    <source>
        <dbReference type="ARBA" id="ARBA00022729"/>
    </source>
</evidence>
<dbReference type="GO" id="GO:0016020">
    <property type="term" value="C:membrane"/>
    <property type="evidence" value="ECO:0007669"/>
    <property type="project" value="UniProtKB-SubCell"/>
</dbReference>
<dbReference type="Proteomes" id="UP001566132">
    <property type="component" value="Unassembled WGS sequence"/>
</dbReference>
<evidence type="ECO:0000256" key="9">
    <source>
        <dbReference type="SAM" id="SignalP"/>
    </source>
</evidence>
<keyword evidence="4 9" id="KW-0732">Signal</keyword>
<dbReference type="InterPro" id="IPR025958">
    <property type="entry name" value="SID1_TM_fam"/>
</dbReference>
<feature type="transmembrane region" description="Helical" evidence="8">
    <location>
        <begin position="622"/>
        <end position="644"/>
    </location>
</feature>
<dbReference type="PANTHER" id="PTHR12185">
    <property type="entry name" value="SID1 TRANSMEMBRANE FAMILY MEMEBER"/>
    <property type="match status" value="1"/>
</dbReference>
<evidence type="ECO:0000313" key="11">
    <source>
        <dbReference type="Proteomes" id="UP001566132"/>
    </source>
</evidence>
<evidence type="ECO:0000256" key="2">
    <source>
        <dbReference type="ARBA" id="ARBA00006618"/>
    </source>
</evidence>
<comment type="caution">
    <text evidence="10">The sequence shown here is derived from an EMBL/GenBank/DDBJ whole genome shotgun (WGS) entry which is preliminary data.</text>
</comment>
<feature type="transmembrane region" description="Helical" evidence="8">
    <location>
        <begin position="449"/>
        <end position="467"/>
    </location>
</feature>
<evidence type="ECO:0000256" key="3">
    <source>
        <dbReference type="ARBA" id="ARBA00022692"/>
    </source>
</evidence>
<sequence>MIFLLISSFILGSVSTLVITNVTVDLNSITTIQLSSAIEYILIYPNAEAINPYTVRAWSADATSEYPVLLVVRQERQVSSWTLPILLESSQNSNKTFQFSNSSKTLCHDHMESIINSAHPSKCSATVCFCIKLMLCFKDFSIDPLVLKQMFVVALSTSSKNNVTVNVFLEEEQNFYMNLDETYTVQVSPSQSRFKYFPVHQNVSDTVIIEVTSPDDVCLTVSVQGPHCPVMDSNKDIKYEGIYQTINKKGAITIAKRQYPSGFFLVFVAKPDDYDCSQQNSIIPGMTRFDAIMDNTIITTITFEIRNNITHYDFVLVVIGTLLVVLAFCTICTILVCVCNRYGTISRLQAREKCEKDYITPISNDEIDCIVTAKELTLEKFAKFPKRIRQRAFNYLSHTGSVALFYSIPVIQLVITYQRVVNQTGNQDVCYYNFLCAHPSLGVSDFNHIFSNIGYILIGFSFVIAVADRHYRIRITKSGIPVHYGLYYAMGLALSIEGLLSGCYHICPSQSNYQFDTSFMYVMAVLIMVKLYQNRHPDINATAYSTFSVVGVGIFLAMVGILSGTLEVWIIFLLGYATLIIILSFKIYYFNFVMFGFKKLYDQYKDKGVCKEIFTPIKRCRFIIVTFANLANFSILGVGLFIYFKNLTDFGTYLLGLLMANTFLHVSFYTIMKIFHKERISNESFLFGFLSLFCWICSGIFFLDAATLWTVTPAESRQWNQECIFVNFYDKHDVWHLLSAPALYFTFLYLMFLDDHLCDKPQNEIPVF</sequence>
<evidence type="ECO:0000256" key="1">
    <source>
        <dbReference type="ARBA" id="ARBA00004141"/>
    </source>
</evidence>
<feature type="chain" id="PRO_5044800607" description="SID1 transmembrane family member 1" evidence="9">
    <location>
        <begin position="17"/>
        <end position="768"/>
    </location>
</feature>
<feature type="transmembrane region" description="Helical" evidence="8">
    <location>
        <begin position="513"/>
        <end position="532"/>
    </location>
</feature>
<keyword evidence="11" id="KW-1185">Reference proteome</keyword>
<feature type="transmembrane region" description="Helical" evidence="8">
    <location>
        <begin position="487"/>
        <end position="507"/>
    </location>
</feature>
<evidence type="ECO:0000256" key="6">
    <source>
        <dbReference type="ARBA" id="ARBA00023136"/>
    </source>
</evidence>
<keyword evidence="6 8" id="KW-0472">Membrane</keyword>
<feature type="transmembrane region" description="Helical" evidence="8">
    <location>
        <begin position="314"/>
        <end position="339"/>
    </location>
</feature>
<evidence type="ECO:0000256" key="7">
    <source>
        <dbReference type="ARBA" id="ARBA00023180"/>
    </source>
</evidence>
<dbReference type="PANTHER" id="PTHR12185:SF14">
    <property type="entry name" value="CHOLESTEROL UPTAKE PROTEIN 1"/>
    <property type="match status" value="1"/>
</dbReference>
<protein>
    <recommendedName>
        <fullName evidence="12">SID1 transmembrane family member 1</fullName>
    </recommendedName>
</protein>
<reference evidence="10 11" key="1">
    <citation type="submission" date="2024-05" db="EMBL/GenBank/DDBJ databases">
        <title>Genetic variation in Jamaican populations of the coffee berry borer (Hypothenemus hampei).</title>
        <authorList>
            <person name="Errbii M."/>
            <person name="Myrie A."/>
        </authorList>
    </citation>
    <scope>NUCLEOTIDE SEQUENCE [LARGE SCALE GENOMIC DNA]</scope>
    <source>
        <strain evidence="10">JA-Hopewell-2020-01-JO</strain>
        <tissue evidence="10">Whole body</tissue>
    </source>
</reference>
<evidence type="ECO:0000256" key="8">
    <source>
        <dbReference type="SAM" id="Phobius"/>
    </source>
</evidence>
<keyword evidence="3 8" id="KW-0812">Transmembrane</keyword>